<dbReference type="AlphaFoldDB" id="X0VWI5"/>
<dbReference type="GO" id="GO:0005975">
    <property type="term" value="P:carbohydrate metabolic process"/>
    <property type="evidence" value="ECO:0007669"/>
    <property type="project" value="InterPro"/>
</dbReference>
<organism evidence="3">
    <name type="scientific">marine sediment metagenome</name>
    <dbReference type="NCBI Taxonomy" id="412755"/>
    <lineage>
        <taxon>unclassified sequences</taxon>
        <taxon>metagenomes</taxon>
        <taxon>ecological metagenomes</taxon>
    </lineage>
</organism>
<sequence>PDFGAYQSFCDAHFEFGHDPNAVTNYRRELDIGSAIATVSYTFRDVDYKREYFCSYPDRVLVMRLTGSKGKHVSFTLGASSRHKDIKVTAGENELILKGQVTTGNKKQPGMIFEGRWKIQAEGGGVSKNDTGDKIIVKNADAVTVIFAAATNYKLEYPNYKGDPPDKRNKLTLEKVRTKSFQTMRSTHIKDYTGIFNRVALHLGKTSRIELPTDERLAAYKKSRDDRGLEMLLFQYGRYLMIASSRPGTMPANLQGLWNNSNKPPWNCD</sequence>
<gene>
    <name evidence="3" type="ORF">S01H1_38413</name>
</gene>
<evidence type="ECO:0000259" key="1">
    <source>
        <dbReference type="Pfam" id="PF14498"/>
    </source>
</evidence>
<accession>X0VWI5</accession>
<dbReference type="PANTHER" id="PTHR31084:SF0">
    <property type="entry name" value="ALPHA-L-FUCOSIDASE 2"/>
    <property type="match status" value="1"/>
</dbReference>
<dbReference type="Gene3D" id="2.70.98.50">
    <property type="entry name" value="putative glycoside hydrolase family protein from bacillus halodurans"/>
    <property type="match status" value="1"/>
</dbReference>
<dbReference type="SUPFAM" id="SSF48208">
    <property type="entry name" value="Six-hairpin glycosidases"/>
    <property type="match status" value="1"/>
</dbReference>
<proteinExistence type="predicted"/>
<dbReference type="Pfam" id="PF14498">
    <property type="entry name" value="Glyco_hyd_65N_2"/>
    <property type="match status" value="1"/>
</dbReference>
<protein>
    <submittedName>
        <fullName evidence="3">Uncharacterized protein</fullName>
    </submittedName>
</protein>
<feature type="non-terminal residue" evidence="3">
    <location>
        <position position="269"/>
    </location>
</feature>
<evidence type="ECO:0000259" key="2">
    <source>
        <dbReference type="Pfam" id="PF22124"/>
    </source>
</evidence>
<dbReference type="InterPro" id="IPR054363">
    <property type="entry name" value="GH95_cat"/>
</dbReference>
<dbReference type="GO" id="GO:0004560">
    <property type="term" value="F:alpha-L-fucosidase activity"/>
    <property type="evidence" value="ECO:0007669"/>
    <property type="project" value="TreeGrafter"/>
</dbReference>
<dbReference type="Pfam" id="PF22124">
    <property type="entry name" value="Glyco_hydro_95_cat"/>
    <property type="match status" value="1"/>
</dbReference>
<evidence type="ECO:0000313" key="3">
    <source>
        <dbReference type="EMBL" id="GAG04886.1"/>
    </source>
</evidence>
<dbReference type="InterPro" id="IPR027414">
    <property type="entry name" value="GH95_N_dom"/>
</dbReference>
<dbReference type="InterPro" id="IPR008928">
    <property type="entry name" value="6-hairpin_glycosidase_sf"/>
</dbReference>
<comment type="caution">
    <text evidence="3">The sequence shown here is derived from an EMBL/GenBank/DDBJ whole genome shotgun (WGS) entry which is preliminary data.</text>
</comment>
<reference evidence="3" key="1">
    <citation type="journal article" date="2014" name="Front. Microbiol.">
        <title>High frequency of phylogenetically diverse reductive dehalogenase-homologous genes in deep subseafloor sedimentary metagenomes.</title>
        <authorList>
            <person name="Kawai M."/>
            <person name="Futagami T."/>
            <person name="Toyoda A."/>
            <person name="Takaki Y."/>
            <person name="Nishi S."/>
            <person name="Hori S."/>
            <person name="Arai W."/>
            <person name="Tsubouchi T."/>
            <person name="Morono Y."/>
            <person name="Uchiyama I."/>
            <person name="Ito T."/>
            <person name="Fujiyama A."/>
            <person name="Inagaki F."/>
            <person name="Takami H."/>
        </authorList>
    </citation>
    <scope>NUCLEOTIDE SEQUENCE</scope>
    <source>
        <strain evidence="3">Expedition CK06-06</strain>
    </source>
</reference>
<feature type="domain" description="Glycosyl hydrolase family 95 catalytic" evidence="2">
    <location>
        <begin position="180"/>
        <end position="269"/>
    </location>
</feature>
<dbReference type="PANTHER" id="PTHR31084">
    <property type="entry name" value="ALPHA-L-FUCOSIDASE 2"/>
    <property type="match status" value="1"/>
</dbReference>
<feature type="domain" description="Glycosyl hydrolase family 95 N-terminal" evidence="1">
    <location>
        <begin position="6"/>
        <end position="154"/>
    </location>
</feature>
<name>X0VWI5_9ZZZZ</name>
<dbReference type="EMBL" id="BARS01024182">
    <property type="protein sequence ID" value="GAG04886.1"/>
    <property type="molecule type" value="Genomic_DNA"/>
</dbReference>
<feature type="non-terminal residue" evidence="3">
    <location>
        <position position="1"/>
    </location>
</feature>